<organism evidence="2 3">
    <name type="scientific">Prorocentrum cordatum</name>
    <dbReference type="NCBI Taxonomy" id="2364126"/>
    <lineage>
        <taxon>Eukaryota</taxon>
        <taxon>Sar</taxon>
        <taxon>Alveolata</taxon>
        <taxon>Dinophyceae</taxon>
        <taxon>Prorocentrales</taxon>
        <taxon>Prorocentraceae</taxon>
        <taxon>Prorocentrum</taxon>
    </lineage>
</organism>
<sequence length="179" mass="20445">VRRPQRRHDSAETRKVRVEQLKSISLETLKGMAEQAEQEARRALRIDMSDSRKQRGTRPMQADKRSGALHKITEPPPRRETDTGTTTLCSPKDMLNHKTSTSTQIWKCDATPRGEHKEHLIALRAKAAEEEERDPWALDDLDRCTKALVDLFNERERHLARPRQLLASIATSIPKPAKG</sequence>
<dbReference type="EMBL" id="CAUYUJ010009179">
    <property type="protein sequence ID" value="CAK0826050.1"/>
    <property type="molecule type" value="Genomic_DNA"/>
</dbReference>
<feature type="non-terminal residue" evidence="2">
    <location>
        <position position="179"/>
    </location>
</feature>
<evidence type="ECO:0000313" key="3">
    <source>
        <dbReference type="Proteomes" id="UP001189429"/>
    </source>
</evidence>
<comment type="caution">
    <text evidence="2">The sequence shown here is derived from an EMBL/GenBank/DDBJ whole genome shotgun (WGS) entry which is preliminary data.</text>
</comment>
<evidence type="ECO:0000313" key="2">
    <source>
        <dbReference type="EMBL" id="CAK0826050.1"/>
    </source>
</evidence>
<feature type="compositionally biased region" description="Basic and acidic residues" evidence="1">
    <location>
        <begin position="61"/>
        <end position="82"/>
    </location>
</feature>
<evidence type="ECO:0000256" key="1">
    <source>
        <dbReference type="SAM" id="MobiDB-lite"/>
    </source>
</evidence>
<name>A0ABN9S4X1_9DINO</name>
<proteinExistence type="predicted"/>
<reference evidence="2" key="1">
    <citation type="submission" date="2023-10" db="EMBL/GenBank/DDBJ databases">
        <authorList>
            <person name="Chen Y."/>
            <person name="Shah S."/>
            <person name="Dougan E. K."/>
            <person name="Thang M."/>
            <person name="Chan C."/>
        </authorList>
    </citation>
    <scope>NUCLEOTIDE SEQUENCE [LARGE SCALE GENOMIC DNA]</scope>
</reference>
<gene>
    <name evidence="2" type="ORF">PCOR1329_LOCUS26012</name>
</gene>
<feature type="non-terminal residue" evidence="2">
    <location>
        <position position="1"/>
    </location>
</feature>
<dbReference type="Proteomes" id="UP001189429">
    <property type="component" value="Unassembled WGS sequence"/>
</dbReference>
<accession>A0ABN9S4X1</accession>
<feature type="region of interest" description="Disordered" evidence="1">
    <location>
        <begin position="36"/>
        <end position="102"/>
    </location>
</feature>
<keyword evidence="3" id="KW-1185">Reference proteome</keyword>
<feature type="compositionally biased region" description="Basic and acidic residues" evidence="1">
    <location>
        <begin position="38"/>
        <end position="53"/>
    </location>
</feature>
<protein>
    <submittedName>
        <fullName evidence="2">Uncharacterized protein</fullName>
    </submittedName>
</protein>